<reference evidence="7 8" key="1">
    <citation type="journal article" date="2015" name="Nature">
        <title>rRNA introns, odd ribosomes, and small enigmatic genomes across a large radiation of phyla.</title>
        <authorList>
            <person name="Brown C.T."/>
            <person name="Hug L.A."/>
            <person name="Thomas B.C."/>
            <person name="Sharon I."/>
            <person name="Castelle C.J."/>
            <person name="Singh A."/>
            <person name="Wilkins M.J."/>
            <person name="Williams K.H."/>
            <person name="Banfield J.F."/>
        </authorList>
    </citation>
    <scope>NUCLEOTIDE SEQUENCE [LARGE SCALE GENOMIC DNA]</scope>
</reference>
<feature type="transmembrane region" description="Helical" evidence="6">
    <location>
        <begin position="281"/>
        <end position="305"/>
    </location>
</feature>
<feature type="transmembrane region" description="Helical" evidence="6">
    <location>
        <begin position="257"/>
        <end position="275"/>
    </location>
</feature>
<feature type="transmembrane region" description="Helical" evidence="6">
    <location>
        <begin position="325"/>
        <end position="350"/>
    </location>
</feature>
<feature type="transmembrane region" description="Helical" evidence="6">
    <location>
        <begin position="416"/>
        <end position="439"/>
    </location>
</feature>
<feature type="transmembrane region" description="Helical" evidence="6">
    <location>
        <begin position="195"/>
        <end position="217"/>
    </location>
</feature>
<proteinExistence type="predicted"/>
<evidence type="ECO:0000256" key="1">
    <source>
        <dbReference type="ARBA" id="ARBA00004651"/>
    </source>
</evidence>
<gene>
    <name evidence="7" type="ORF">UT53_C0019G0004</name>
</gene>
<dbReference type="Pfam" id="PF01943">
    <property type="entry name" value="Polysacc_synt"/>
    <property type="match status" value="1"/>
</dbReference>
<feature type="transmembrane region" description="Helical" evidence="6">
    <location>
        <begin position="362"/>
        <end position="379"/>
    </location>
</feature>
<evidence type="ECO:0000313" key="8">
    <source>
        <dbReference type="Proteomes" id="UP000034764"/>
    </source>
</evidence>
<dbReference type="Proteomes" id="UP000034764">
    <property type="component" value="Unassembled WGS sequence"/>
</dbReference>
<feature type="transmembrane region" description="Helical" evidence="6">
    <location>
        <begin position="27"/>
        <end position="51"/>
    </location>
</feature>
<feature type="transmembrane region" description="Helical" evidence="6">
    <location>
        <begin position="167"/>
        <end position="189"/>
    </location>
</feature>
<keyword evidence="4 6" id="KW-1133">Transmembrane helix</keyword>
<comment type="subcellular location">
    <subcellularLocation>
        <location evidence="1">Cell membrane</location>
        <topology evidence="1">Multi-pass membrane protein</topology>
    </subcellularLocation>
</comment>
<keyword evidence="2" id="KW-1003">Cell membrane</keyword>
<dbReference type="PANTHER" id="PTHR30250">
    <property type="entry name" value="PST FAMILY PREDICTED COLANIC ACID TRANSPORTER"/>
    <property type="match status" value="1"/>
</dbReference>
<sequence>MSRMLIEAEKIVIKIQDMVKGVFFKNVITLQMGSILGTLTQAVAGICIARILQPELFGIYALAFSLASLFGIFMATGVGDGITSIVAGAYARGDKETIADALGFLLKIASIIGIVVMLVLISLPLLSNLLYHRYDIGLFAAIVIMASIISNLLFSVSQVAFQAERKIGVATFFIFLDLLVRWGLSLLLVFSGYKILGAAIGHLVGAIIIFSIVGFSWNRLLSADSLFPKLGQVIRSAIAVSWKRFIRYSFWVALDRNMATLFSFLPISMAGIYFISSDVAFYKIPFGFTNLALSLLGPVSVMLNIEFPRLREESLSKMRSSFLNVTFYSILFSAFLVVCAAIISPIAFKILYGESFMPSVKYVYGFIIYGVFNGLGIGLGPMWRAINKVKVSILINTVVLAIGVPMGLYLLKHYGIWGGVVMVTAWFAISHLVSFIYLYRYLSSRS</sequence>
<comment type="caution">
    <text evidence="7">The sequence shown here is derived from an EMBL/GenBank/DDBJ whole genome shotgun (WGS) entry which is preliminary data.</text>
</comment>
<evidence type="ECO:0000256" key="4">
    <source>
        <dbReference type="ARBA" id="ARBA00022989"/>
    </source>
</evidence>
<evidence type="ECO:0000256" key="6">
    <source>
        <dbReference type="SAM" id="Phobius"/>
    </source>
</evidence>
<dbReference type="AlphaFoldDB" id="A0A0G0P590"/>
<feature type="transmembrane region" description="Helical" evidence="6">
    <location>
        <begin position="57"/>
        <end position="90"/>
    </location>
</feature>
<dbReference type="EMBL" id="LBXD01000019">
    <property type="protein sequence ID" value="KKR23424.1"/>
    <property type="molecule type" value="Genomic_DNA"/>
</dbReference>
<feature type="transmembrane region" description="Helical" evidence="6">
    <location>
        <begin position="391"/>
        <end position="410"/>
    </location>
</feature>
<feature type="transmembrane region" description="Helical" evidence="6">
    <location>
        <begin position="136"/>
        <end position="155"/>
    </location>
</feature>
<organism evidence="7 8">
    <name type="scientific">Candidatus Yanofskybacteria bacterium GW2011_GWD2_39_48</name>
    <dbReference type="NCBI Taxonomy" id="1619031"/>
    <lineage>
        <taxon>Bacteria</taxon>
        <taxon>Candidatus Yanofskyibacteriota</taxon>
    </lineage>
</organism>
<evidence type="ECO:0000256" key="3">
    <source>
        <dbReference type="ARBA" id="ARBA00022692"/>
    </source>
</evidence>
<dbReference type="PANTHER" id="PTHR30250:SF11">
    <property type="entry name" value="O-ANTIGEN TRANSPORTER-RELATED"/>
    <property type="match status" value="1"/>
</dbReference>
<keyword evidence="5 6" id="KW-0472">Membrane</keyword>
<protein>
    <submittedName>
        <fullName evidence="7">Polysaccharide biosynthesis protein</fullName>
    </submittedName>
</protein>
<dbReference type="InterPro" id="IPR002797">
    <property type="entry name" value="Polysacc_synth"/>
</dbReference>
<evidence type="ECO:0000256" key="2">
    <source>
        <dbReference type="ARBA" id="ARBA00022475"/>
    </source>
</evidence>
<feature type="transmembrane region" description="Helical" evidence="6">
    <location>
        <begin position="102"/>
        <end position="124"/>
    </location>
</feature>
<evidence type="ECO:0000313" key="7">
    <source>
        <dbReference type="EMBL" id="KKR23424.1"/>
    </source>
</evidence>
<accession>A0A0G0P590</accession>
<evidence type="ECO:0000256" key="5">
    <source>
        <dbReference type="ARBA" id="ARBA00023136"/>
    </source>
</evidence>
<name>A0A0G0P590_9BACT</name>
<dbReference type="GO" id="GO:0005886">
    <property type="term" value="C:plasma membrane"/>
    <property type="evidence" value="ECO:0007669"/>
    <property type="project" value="UniProtKB-SubCell"/>
</dbReference>
<keyword evidence="3 6" id="KW-0812">Transmembrane</keyword>
<dbReference type="InterPro" id="IPR050833">
    <property type="entry name" value="Poly_Biosynth_Transport"/>
</dbReference>